<gene>
    <name evidence="3" type="ORF">CPB84DRAFT_1669273</name>
</gene>
<feature type="compositionally biased region" description="Basic and acidic residues" evidence="1">
    <location>
        <begin position="73"/>
        <end position="83"/>
    </location>
</feature>
<feature type="compositionally biased region" description="Gly residues" evidence="1">
    <location>
        <begin position="465"/>
        <end position="482"/>
    </location>
</feature>
<dbReference type="PANTHER" id="PTHR39394:SF1">
    <property type="entry name" value="DNAJ HOMOLOGUE SUBFAMILY C MEMBER 28 CONSERVED DOMAIN-CONTAINING PROTEIN"/>
    <property type="match status" value="1"/>
</dbReference>
<keyword evidence="4" id="KW-1185">Reference proteome</keyword>
<evidence type="ECO:0000259" key="2">
    <source>
        <dbReference type="Pfam" id="PF09350"/>
    </source>
</evidence>
<feature type="domain" description="DnaJ homologue subfamily C member 28 conserved" evidence="2">
    <location>
        <begin position="288"/>
        <end position="358"/>
    </location>
</feature>
<feature type="compositionally biased region" description="Basic and acidic residues" evidence="1">
    <location>
        <begin position="231"/>
        <end position="248"/>
    </location>
</feature>
<feature type="region of interest" description="Disordered" evidence="1">
    <location>
        <begin position="459"/>
        <end position="492"/>
    </location>
</feature>
<feature type="region of interest" description="Disordered" evidence="1">
    <location>
        <begin position="217"/>
        <end position="248"/>
    </location>
</feature>
<accession>A0A9P5P430</accession>
<dbReference type="PANTHER" id="PTHR39394">
    <property type="entry name" value="YALI0E31793P"/>
    <property type="match status" value="1"/>
</dbReference>
<dbReference type="Pfam" id="PF09350">
    <property type="entry name" value="DJC28_CD"/>
    <property type="match status" value="1"/>
</dbReference>
<organism evidence="3 4">
    <name type="scientific">Gymnopilus junonius</name>
    <name type="common">Spectacular rustgill mushroom</name>
    <name type="synonym">Gymnopilus spectabilis subsp. junonius</name>
    <dbReference type="NCBI Taxonomy" id="109634"/>
    <lineage>
        <taxon>Eukaryota</taxon>
        <taxon>Fungi</taxon>
        <taxon>Dikarya</taxon>
        <taxon>Basidiomycota</taxon>
        <taxon>Agaricomycotina</taxon>
        <taxon>Agaricomycetes</taxon>
        <taxon>Agaricomycetidae</taxon>
        <taxon>Agaricales</taxon>
        <taxon>Agaricineae</taxon>
        <taxon>Hymenogastraceae</taxon>
        <taxon>Gymnopilus</taxon>
    </lineage>
</organism>
<dbReference type="AlphaFoldDB" id="A0A9P5P430"/>
<evidence type="ECO:0000313" key="3">
    <source>
        <dbReference type="EMBL" id="KAF8914441.1"/>
    </source>
</evidence>
<reference evidence="3" key="1">
    <citation type="submission" date="2020-11" db="EMBL/GenBank/DDBJ databases">
        <authorList>
            <consortium name="DOE Joint Genome Institute"/>
            <person name="Ahrendt S."/>
            <person name="Riley R."/>
            <person name="Andreopoulos W."/>
            <person name="LaButti K."/>
            <person name="Pangilinan J."/>
            <person name="Ruiz-duenas F.J."/>
            <person name="Barrasa J.M."/>
            <person name="Sanchez-Garcia M."/>
            <person name="Camarero S."/>
            <person name="Miyauchi S."/>
            <person name="Serrano A."/>
            <person name="Linde D."/>
            <person name="Babiker R."/>
            <person name="Drula E."/>
            <person name="Ayuso-Fernandez I."/>
            <person name="Pacheco R."/>
            <person name="Padilla G."/>
            <person name="Ferreira P."/>
            <person name="Barriuso J."/>
            <person name="Kellner H."/>
            <person name="Castanera R."/>
            <person name="Alfaro M."/>
            <person name="Ramirez L."/>
            <person name="Pisabarro A.G."/>
            <person name="Kuo A."/>
            <person name="Tritt A."/>
            <person name="Lipzen A."/>
            <person name="He G."/>
            <person name="Yan M."/>
            <person name="Ng V."/>
            <person name="Cullen D."/>
            <person name="Martin F."/>
            <person name="Rosso M.-N."/>
            <person name="Henrissat B."/>
            <person name="Hibbett D."/>
            <person name="Martinez A.T."/>
            <person name="Grigoriev I.V."/>
        </authorList>
    </citation>
    <scope>NUCLEOTIDE SEQUENCE</scope>
    <source>
        <strain evidence="3">AH 44721</strain>
    </source>
</reference>
<dbReference type="EMBL" id="JADNYJ010000001">
    <property type="protein sequence ID" value="KAF8914441.1"/>
    <property type="molecule type" value="Genomic_DNA"/>
</dbReference>
<feature type="region of interest" description="Disordered" evidence="1">
    <location>
        <begin position="58"/>
        <end position="90"/>
    </location>
</feature>
<evidence type="ECO:0000256" key="1">
    <source>
        <dbReference type="SAM" id="MobiDB-lite"/>
    </source>
</evidence>
<evidence type="ECO:0000313" key="4">
    <source>
        <dbReference type="Proteomes" id="UP000724874"/>
    </source>
</evidence>
<dbReference type="Proteomes" id="UP000724874">
    <property type="component" value="Unassembled WGS sequence"/>
</dbReference>
<name>A0A9P5P430_GYMJU</name>
<feature type="compositionally biased region" description="Low complexity" evidence="1">
    <location>
        <begin position="217"/>
        <end position="230"/>
    </location>
</feature>
<dbReference type="OrthoDB" id="547796at2759"/>
<protein>
    <recommendedName>
        <fullName evidence="2">DnaJ homologue subfamily C member 28 conserved domain-containing protein</fullName>
    </recommendedName>
</protein>
<dbReference type="InterPro" id="IPR018961">
    <property type="entry name" value="DnaJ_homolog_subfam-C_membr-28"/>
</dbReference>
<proteinExistence type="predicted"/>
<sequence>MHPSARRISTSSRTSFHLLSARFKPTTYVYSEHVRLDHNPCSGSQLTGSAKLLVDAAKEAAEDASRPGTSRASDLEDSHEARSESAQLSGSAKLFADAAKEEAEERVLSAKLSALEQEHENWTGEESMKDAVLRMLVDKYKPLRTGAIQTAEEKIKRAPPKLGSIVPTEEIPVKLTPTSGSWASEPLLKATEGHQPWHTQFKAPQHDVSSIKLADIPPVVSSKPSGSPLPLDDRERRMEREQRKRTEQGIRLTQAKESTLDYRMGIKGARGPISGRPNPVNMKGWTSLVEDRIEKARQAGAFNAIKGRGQPLTRSTDEHNPFIAREEFLMNRIIQRNKAAPPWVETQAELESSVNTFREILQQSWIRRAIRTLSMEHPLEILRKFTLQDIKAHRDPSWVEKEKSYHETAVAELNSLVRKYNGMAPYAVRRAYYSREAEINRLYDECAADILRQISEREENPHFKLGGGGGEGSSGGTTGHAGGPLQETGARSPEGISFTEWIRSFFRRWFGAGT</sequence>
<comment type="caution">
    <text evidence="3">The sequence shown here is derived from an EMBL/GenBank/DDBJ whole genome shotgun (WGS) entry which is preliminary data.</text>
</comment>